<dbReference type="Proteomes" id="UP000646827">
    <property type="component" value="Unassembled WGS sequence"/>
</dbReference>
<dbReference type="GO" id="GO:0006412">
    <property type="term" value="P:translation"/>
    <property type="evidence" value="ECO:0007669"/>
    <property type="project" value="InterPro"/>
</dbReference>
<accession>A0A8H7VL99</accession>
<comment type="caution">
    <text evidence="8">The sequence shown here is derived from an EMBL/GenBank/DDBJ whole genome shotgun (WGS) entry which is preliminary data.</text>
</comment>
<feature type="non-terminal residue" evidence="8">
    <location>
        <position position="1"/>
    </location>
</feature>
<dbReference type="GO" id="GO:0003735">
    <property type="term" value="F:structural constituent of ribosome"/>
    <property type="evidence" value="ECO:0007669"/>
    <property type="project" value="InterPro"/>
</dbReference>
<dbReference type="PANTHER" id="PTHR14413">
    <property type="entry name" value="RIBOSOMAL PROTEIN L17"/>
    <property type="match status" value="1"/>
</dbReference>
<evidence type="ECO:0000256" key="1">
    <source>
        <dbReference type="ARBA" id="ARBA00008777"/>
    </source>
</evidence>
<evidence type="ECO:0000256" key="4">
    <source>
        <dbReference type="ARBA" id="ARBA00072708"/>
    </source>
</evidence>
<dbReference type="PROSITE" id="PS01167">
    <property type="entry name" value="RIBOSOMAL_L17"/>
    <property type="match status" value="1"/>
</dbReference>
<dbReference type="InterPro" id="IPR036373">
    <property type="entry name" value="Ribosomal_bL17_sf"/>
</dbReference>
<keyword evidence="2 7" id="KW-0689">Ribosomal protein</keyword>
<evidence type="ECO:0000313" key="8">
    <source>
        <dbReference type="EMBL" id="KAG2220658.1"/>
    </source>
</evidence>
<dbReference type="Pfam" id="PF01196">
    <property type="entry name" value="Ribosomal_L17"/>
    <property type="match status" value="1"/>
</dbReference>
<evidence type="ECO:0000313" key="9">
    <source>
        <dbReference type="Proteomes" id="UP000646827"/>
    </source>
</evidence>
<gene>
    <name evidence="8" type="ORF">INT45_008201</name>
</gene>
<dbReference type="PANTHER" id="PTHR14413:SF16">
    <property type="entry name" value="LARGE RIBOSOMAL SUBUNIT PROTEIN BL17M"/>
    <property type="match status" value="1"/>
</dbReference>
<evidence type="ECO:0000256" key="2">
    <source>
        <dbReference type="ARBA" id="ARBA00022980"/>
    </source>
</evidence>
<evidence type="ECO:0000256" key="7">
    <source>
        <dbReference type="RuleBase" id="RU000660"/>
    </source>
</evidence>
<dbReference type="SUPFAM" id="SSF64263">
    <property type="entry name" value="Prokaryotic ribosomal protein L17"/>
    <property type="match status" value="1"/>
</dbReference>
<dbReference type="Gene3D" id="3.90.1030.10">
    <property type="entry name" value="Ribosomal protein L17"/>
    <property type="match status" value="1"/>
</dbReference>
<evidence type="ECO:0000256" key="6">
    <source>
        <dbReference type="ARBA" id="ARBA00082728"/>
    </source>
</evidence>
<evidence type="ECO:0000256" key="3">
    <source>
        <dbReference type="ARBA" id="ARBA00023274"/>
    </source>
</evidence>
<dbReference type="InterPro" id="IPR047859">
    <property type="entry name" value="Ribosomal_bL17_CS"/>
</dbReference>
<dbReference type="FunFam" id="3.90.1030.10:FF:000001">
    <property type="entry name" value="50S ribosomal protein L17"/>
    <property type="match status" value="1"/>
</dbReference>
<dbReference type="OrthoDB" id="275000at2759"/>
<dbReference type="AlphaFoldDB" id="A0A8H7VL99"/>
<proteinExistence type="inferred from homology"/>
<name>A0A8H7VL99_9FUNG</name>
<sequence length="197" mass="22073">PNNKNTAKMHHGKHFRRLNRTSAHRNALLRNLASSLIEHGRIETTLAKAKELKPIADQMVTLGKKGDVNAKKQALSYLNSRDITIPKLFDELAPRFANRQGGYTRVQRIGSRYGDNAPMAVIEYIDGPSDIKRELTTKTLANIFKKNGQEQVSVKELINNNTTDLPKSLVRNLKKLQLANSIEAMDEAIGKEMASRS</sequence>
<reference evidence="8 9" key="1">
    <citation type="submission" date="2020-12" db="EMBL/GenBank/DDBJ databases">
        <title>Metabolic potential, ecology and presence of endohyphal bacteria is reflected in genomic diversity of Mucoromycotina.</title>
        <authorList>
            <person name="Muszewska A."/>
            <person name="Okrasinska A."/>
            <person name="Steczkiewicz K."/>
            <person name="Drgas O."/>
            <person name="Orlowska M."/>
            <person name="Perlinska-Lenart U."/>
            <person name="Aleksandrzak-Piekarczyk T."/>
            <person name="Szatraj K."/>
            <person name="Zielenkiewicz U."/>
            <person name="Pilsyk S."/>
            <person name="Malc E."/>
            <person name="Mieczkowski P."/>
            <person name="Kruszewska J.S."/>
            <person name="Biernat P."/>
            <person name="Pawlowska J."/>
        </authorList>
    </citation>
    <scope>NUCLEOTIDE SEQUENCE [LARGE SCALE GENOMIC DNA]</scope>
    <source>
        <strain evidence="8 9">CBS 142.35</strain>
    </source>
</reference>
<protein>
    <recommendedName>
        <fullName evidence="4">Large ribosomal subunit protein bL17c</fullName>
    </recommendedName>
    <alternativeName>
        <fullName evidence="5">50S ribosomal protein L17, chloroplastic</fullName>
    </alternativeName>
    <alternativeName>
        <fullName evidence="6">CL17</fullName>
    </alternativeName>
</protein>
<comment type="similarity">
    <text evidence="1 7">Belongs to the bacterial ribosomal protein bL17 family.</text>
</comment>
<keyword evidence="3 7" id="KW-0687">Ribonucleoprotein</keyword>
<keyword evidence="9" id="KW-1185">Reference proteome</keyword>
<organism evidence="8 9">
    <name type="scientific">Circinella minor</name>
    <dbReference type="NCBI Taxonomy" id="1195481"/>
    <lineage>
        <taxon>Eukaryota</taxon>
        <taxon>Fungi</taxon>
        <taxon>Fungi incertae sedis</taxon>
        <taxon>Mucoromycota</taxon>
        <taxon>Mucoromycotina</taxon>
        <taxon>Mucoromycetes</taxon>
        <taxon>Mucorales</taxon>
        <taxon>Lichtheimiaceae</taxon>
        <taxon>Circinella</taxon>
    </lineage>
</organism>
<evidence type="ECO:0000256" key="5">
    <source>
        <dbReference type="ARBA" id="ARBA00077677"/>
    </source>
</evidence>
<dbReference type="HAMAP" id="MF_01368">
    <property type="entry name" value="Ribosomal_bL17"/>
    <property type="match status" value="1"/>
</dbReference>
<dbReference type="EMBL" id="JAEPRB010000133">
    <property type="protein sequence ID" value="KAG2220658.1"/>
    <property type="molecule type" value="Genomic_DNA"/>
</dbReference>
<dbReference type="InterPro" id="IPR000456">
    <property type="entry name" value="Ribosomal_bL17"/>
</dbReference>
<dbReference type="NCBIfam" id="TIGR00059">
    <property type="entry name" value="L17"/>
    <property type="match status" value="1"/>
</dbReference>
<dbReference type="GO" id="GO:0015934">
    <property type="term" value="C:large ribosomal subunit"/>
    <property type="evidence" value="ECO:0007669"/>
    <property type="project" value="TreeGrafter"/>
</dbReference>